<name>A0A0R1RSE9_9LACO</name>
<proteinExistence type="predicted"/>
<organism evidence="2 3">
    <name type="scientific">Furfurilactobacillus rossiae DSM 15814</name>
    <dbReference type="NCBI Taxonomy" id="1114972"/>
    <lineage>
        <taxon>Bacteria</taxon>
        <taxon>Bacillati</taxon>
        <taxon>Bacillota</taxon>
        <taxon>Bacilli</taxon>
        <taxon>Lactobacillales</taxon>
        <taxon>Lactobacillaceae</taxon>
        <taxon>Furfurilactobacillus</taxon>
    </lineage>
</organism>
<evidence type="ECO:0000313" key="2">
    <source>
        <dbReference type="EMBL" id="KRL57162.1"/>
    </source>
</evidence>
<dbReference type="EMBL" id="AZFF01000001">
    <property type="protein sequence ID" value="KRL57162.1"/>
    <property type="molecule type" value="Genomic_DNA"/>
</dbReference>
<dbReference type="AlphaFoldDB" id="A0A0R1RSE9"/>
<reference evidence="2 3" key="1">
    <citation type="journal article" date="2015" name="Genome Announc.">
        <title>Expanding the biotechnology potential of lactobacilli through comparative genomics of 213 strains and associated genera.</title>
        <authorList>
            <person name="Sun Z."/>
            <person name="Harris H.M."/>
            <person name="McCann A."/>
            <person name="Guo C."/>
            <person name="Argimon S."/>
            <person name="Zhang W."/>
            <person name="Yang X."/>
            <person name="Jeffery I.B."/>
            <person name="Cooney J.C."/>
            <person name="Kagawa T.F."/>
            <person name="Liu W."/>
            <person name="Song Y."/>
            <person name="Salvetti E."/>
            <person name="Wrobel A."/>
            <person name="Rasinkangas P."/>
            <person name="Parkhill J."/>
            <person name="Rea M.C."/>
            <person name="O'Sullivan O."/>
            <person name="Ritari J."/>
            <person name="Douillard F.P."/>
            <person name="Paul Ross R."/>
            <person name="Yang R."/>
            <person name="Briner A.E."/>
            <person name="Felis G.E."/>
            <person name="de Vos W.M."/>
            <person name="Barrangou R."/>
            <person name="Klaenhammer T.R."/>
            <person name="Caufield P.W."/>
            <person name="Cui Y."/>
            <person name="Zhang H."/>
            <person name="O'Toole P.W."/>
        </authorList>
    </citation>
    <scope>NUCLEOTIDE SEQUENCE [LARGE SCALE GENOMIC DNA]</scope>
    <source>
        <strain evidence="2 3">DSM 15814</strain>
    </source>
</reference>
<dbReference type="PATRIC" id="fig|1114972.6.peg.170"/>
<dbReference type="Pfam" id="PF11151">
    <property type="entry name" value="DUF2929"/>
    <property type="match status" value="1"/>
</dbReference>
<evidence type="ECO:0008006" key="4">
    <source>
        <dbReference type="Google" id="ProtNLM"/>
    </source>
</evidence>
<keyword evidence="3" id="KW-1185">Reference proteome</keyword>
<accession>A0A0R1RSE9</accession>
<protein>
    <recommendedName>
        <fullName evidence="4">DUF2929 domain-containing protein</fullName>
    </recommendedName>
</protein>
<sequence>MRYLTVIFWGFIWGEVIGYIGGQLELLQYSAFEIGIVAAVVCLVTSVATHMMADKPAANADEASQS</sequence>
<keyword evidence="1" id="KW-1133">Transmembrane helix</keyword>
<dbReference type="InterPro" id="IPR021324">
    <property type="entry name" value="DUF2929"/>
</dbReference>
<dbReference type="RefSeq" id="WP_017261937.1">
    <property type="nucleotide sequence ID" value="NZ_AUAW01000001.1"/>
</dbReference>
<evidence type="ECO:0000313" key="3">
    <source>
        <dbReference type="Proteomes" id="UP000051999"/>
    </source>
</evidence>
<keyword evidence="1" id="KW-0812">Transmembrane</keyword>
<evidence type="ECO:0000256" key="1">
    <source>
        <dbReference type="SAM" id="Phobius"/>
    </source>
</evidence>
<gene>
    <name evidence="2" type="ORF">FD35_GL000169</name>
</gene>
<keyword evidence="1" id="KW-0472">Membrane</keyword>
<feature type="transmembrane region" description="Helical" evidence="1">
    <location>
        <begin position="28"/>
        <end position="48"/>
    </location>
</feature>
<dbReference type="Proteomes" id="UP000051999">
    <property type="component" value="Unassembled WGS sequence"/>
</dbReference>
<comment type="caution">
    <text evidence="2">The sequence shown here is derived from an EMBL/GenBank/DDBJ whole genome shotgun (WGS) entry which is preliminary data.</text>
</comment>